<evidence type="ECO:0000313" key="2">
    <source>
        <dbReference type="Proteomes" id="UP000814128"/>
    </source>
</evidence>
<dbReference type="Proteomes" id="UP000814128">
    <property type="component" value="Unassembled WGS sequence"/>
</dbReference>
<proteinExistence type="predicted"/>
<name>A0ACB8Q604_9AGAM</name>
<sequence>MDDEDSLVRRRSRRSTAGNRMEAALAEMSIEDTQEGDDDRDFVADVADEGDIFGSDFESTDDEAARVVSEMTDKVAIKHRLERATAAAAARQRVTFNPDAAESASMHSSEPEKKRRKVSLGVAVNAETGQPVSVGRRQSGRSLTALARTASLARLVEEAKQKSSTPKKAKAKEKPPTQDELLKRALDMEDGNIEAHRNYLANEEERRKRAHVVRTAVEGPLVRWVSRREVIVLPLPEEHAPVSNALLPVSLPSIPATTPPFAGTLTGSYVVPFQPGAQQSLYTTLFPPEPTSNLASSLPTPSAPPPQSPTPPPLTETVARQYVVHEVSQEPNARPPSWKETMTALFGDHVAWEELRVFTAKNRPLSRPVLVCPITGLPAPYRDPCSGVPFANREAYTVLMKILNYDYVWCAELGCYVTPFETVEDIDPNEKSGSKDRERSASGGRRRGR</sequence>
<reference evidence="1" key="2">
    <citation type="journal article" date="2022" name="New Phytol.">
        <title>Evolutionary transition to the ectomycorrhizal habit in the genomes of a hyperdiverse lineage of mushroom-forming fungi.</title>
        <authorList>
            <person name="Looney B."/>
            <person name="Miyauchi S."/>
            <person name="Morin E."/>
            <person name="Drula E."/>
            <person name="Courty P.E."/>
            <person name="Kohler A."/>
            <person name="Kuo A."/>
            <person name="LaButti K."/>
            <person name="Pangilinan J."/>
            <person name="Lipzen A."/>
            <person name="Riley R."/>
            <person name="Andreopoulos W."/>
            <person name="He G."/>
            <person name="Johnson J."/>
            <person name="Nolan M."/>
            <person name="Tritt A."/>
            <person name="Barry K.W."/>
            <person name="Grigoriev I.V."/>
            <person name="Nagy L.G."/>
            <person name="Hibbett D."/>
            <person name="Henrissat B."/>
            <person name="Matheny P.B."/>
            <person name="Labbe J."/>
            <person name="Martin F.M."/>
        </authorList>
    </citation>
    <scope>NUCLEOTIDE SEQUENCE</scope>
    <source>
        <strain evidence="1">EC-137</strain>
    </source>
</reference>
<keyword evidence="2" id="KW-1185">Reference proteome</keyword>
<organism evidence="1 2">
    <name type="scientific">Vararia minispora EC-137</name>
    <dbReference type="NCBI Taxonomy" id="1314806"/>
    <lineage>
        <taxon>Eukaryota</taxon>
        <taxon>Fungi</taxon>
        <taxon>Dikarya</taxon>
        <taxon>Basidiomycota</taxon>
        <taxon>Agaricomycotina</taxon>
        <taxon>Agaricomycetes</taxon>
        <taxon>Russulales</taxon>
        <taxon>Lachnocladiaceae</taxon>
        <taxon>Vararia</taxon>
    </lineage>
</organism>
<accession>A0ACB8Q604</accession>
<protein>
    <submittedName>
        <fullName evidence="1">YL1 nuclear protein-domain-containing protein</fullName>
    </submittedName>
</protein>
<gene>
    <name evidence="1" type="ORF">K488DRAFT_63355</name>
</gene>
<reference evidence="1" key="1">
    <citation type="submission" date="2021-02" db="EMBL/GenBank/DDBJ databases">
        <authorList>
            <consortium name="DOE Joint Genome Institute"/>
            <person name="Ahrendt S."/>
            <person name="Looney B.P."/>
            <person name="Miyauchi S."/>
            <person name="Morin E."/>
            <person name="Drula E."/>
            <person name="Courty P.E."/>
            <person name="Chicoki N."/>
            <person name="Fauchery L."/>
            <person name="Kohler A."/>
            <person name="Kuo A."/>
            <person name="Labutti K."/>
            <person name="Pangilinan J."/>
            <person name="Lipzen A."/>
            <person name="Riley R."/>
            <person name="Andreopoulos W."/>
            <person name="He G."/>
            <person name="Johnson J."/>
            <person name="Barry K.W."/>
            <person name="Grigoriev I.V."/>
            <person name="Nagy L."/>
            <person name="Hibbett D."/>
            <person name="Henrissat B."/>
            <person name="Matheny P.B."/>
            <person name="Labbe J."/>
            <person name="Martin F."/>
        </authorList>
    </citation>
    <scope>NUCLEOTIDE SEQUENCE</scope>
    <source>
        <strain evidence="1">EC-137</strain>
    </source>
</reference>
<evidence type="ECO:0000313" key="1">
    <source>
        <dbReference type="EMBL" id="KAI0027003.1"/>
    </source>
</evidence>
<dbReference type="EMBL" id="MU274053">
    <property type="protein sequence ID" value="KAI0027003.1"/>
    <property type="molecule type" value="Genomic_DNA"/>
</dbReference>
<comment type="caution">
    <text evidence="1">The sequence shown here is derived from an EMBL/GenBank/DDBJ whole genome shotgun (WGS) entry which is preliminary data.</text>
</comment>